<evidence type="ECO:0000313" key="4">
    <source>
        <dbReference type="Proteomes" id="UP000189137"/>
    </source>
</evidence>
<dbReference type="AlphaFoldDB" id="A0A068ZVP5"/>
<organism evidence="2">
    <name type="scientific">Clostridioides difficile</name>
    <name type="common">Peptoclostridium difficile</name>
    <dbReference type="NCBI Taxonomy" id="1496"/>
    <lineage>
        <taxon>Bacteria</taxon>
        <taxon>Bacillati</taxon>
        <taxon>Bacillota</taxon>
        <taxon>Clostridia</taxon>
        <taxon>Peptostreptococcales</taxon>
        <taxon>Peptostreptococcaceae</taxon>
        <taxon>Clostridioides</taxon>
    </lineage>
</organism>
<dbReference type="InterPro" id="IPR010982">
    <property type="entry name" value="Lambda_DNA-bd_dom_sf"/>
</dbReference>
<dbReference type="PROSITE" id="PS50943">
    <property type="entry name" value="HTH_CROC1"/>
    <property type="match status" value="1"/>
</dbReference>
<protein>
    <recommendedName>
        <fullName evidence="1">HTH cro/C1-type domain-containing protein</fullName>
    </recommendedName>
</protein>
<name>A0A068ZVP5_CLODI</name>
<proteinExistence type="predicted"/>
<gene>
    <name evidence="2" type="ORF">BN1096_1080004</name>
    <name evidence="3" type="ORF">SAMEA3375112_01642</name>
</gene>
<dbReference type="EMBL" id="FUPS01000004">
    <property type="protein sequence ID" value="SJS23332.1"/>
    <property type="molecule type" value="Genomic_DNA"/>
</dbReference>
<evidence type="ECO:0000313" key="3">
    <source>
        <dbReference type="EMBL" id="SJS23332.1"/>
    </source>
</evidence>
<dbReference type="Gene3D" id="1.10.260.40">
    <property type="entry name" value="lambda repressor-like DNA-binding domains"/>
    <property type="match status" value="1"/>
</dbReference>
<dbReference type="GO" id="GO:0003677">
    <property type="term" value="F:DNA binding"/>
    <property type="evidence" value="ECO:0007669"/>
    <property type="project" value="InterPro"/>
</dbReference>
<dbReference type="InterPro" id="IPR001387">
    <property type="entry name" value="Cro/C1-type_HTH"/>
</dbReference>
<reference evidence="2" key="1">
    <citation type="submission" date="2014-07" db="EMBL/GenBank/DDBJ databases">
        <authorList>
            <person name="Monot Marc"/>
        </authorList>
    </citation>
    <scope>NUCLEOTIDE SEQUENCE</scope>
</reference>
<dbReference type="RefSeq" id="WP_022582684.1">
    <property type="nucleotide sequence ID" value="NZ_CAADDO010000041.1"/>
</dbReference>
<reference evidence="3 4" key="2">
    <citation type="submission" date="2017-02" db="EMBL/GenBank/DDBJ databases">
        <authorList>
            <consortium name="Pathogen Informatics"/>
        </authorList>
    </citation>
    <scope>NUCLEOTIDE SEQUENCE [LARGE SCALE GENOMIC DNA]</scope>
    <source>
        <strain evidence="3 4">VRECD0157</strain>
    </source>
</reference>
<sequence length="119" mass="13798">MSNQNILDFLILENKLSDKEIVSLLGWKNRGKVTDIRRGKSNFTIDDVLIISEKFHTSVDYILKGKEHSTDSLKISNSTDNEQEILSLLHKFDERNQIKFISKVEDLADKMLEKENDTE</sequence>
<evidence type="ECO:0000313" key="2">
    <source>
        <dbReference type="EMBL" id="CDS82799.1"/>
    </source>
</evidence>
<dbReference type="EMBL" id="LK932452">
    <property type="protein sequence ID" value="CDS82799.1"/>
    <property type="molecule type" value="Genomic_DNA"/>
</dbReference>
<dbReference type="Proteomes" id="UP000189137">
    <property type="component" value="Unassembled WGS sequence"/>
</dbReference>
<feature type="domain" description="HTH cro/C1-type" evidence="1">
    <location>
        <begin position="38"/>
        <end position="62"/>
    </location>
</feature>
<evidence type="ECO:0000259" key="1">
    <source>
        <dbReference type="PROSITE" id="PS50943"/>
    </source>
</evidence>
<accession>A0A068ZVP5</accession>